<dbReference type="Gene3D" id="2.40.50.40">
    <property type="match status" value="1"/>
</dbReference>
<proteinExistence type="predicted"/>
<evidence type="ECO:0000313" key="2">
    <source>
        <dbReference type="EMBL" id="KAK3193400.1"/>
    </source>
</evidence>
<dbReference type="SMART" id="SM00298">
    <property type="entry name" value="CHROMO"/>
    <property type="match status" value="1"/>
</dbReference>
<protein>
    <recommendedName>
        <fullName evidence="1">Chromo domain-containing protein</fullName>
    </recommendedName>
</protein>
<dbReference type="Proteomes" id="UP001281410">
    <property type="component" value="Unassembled WGS sequence"/>
</dbReference>
<reference evidence="2" key="1">
    <citation type="journal article" date="2023" name="Plant J.">
        <title>Genome sequences and population genomics provide insights into the demographic history, inbreeding, and mutation load of two 'living fossil' tree species of Dipteronia.</title>
        <authorList>
            <person name="Feng Y."/>
            <person name="Comes H.P."/>
            <person name="Chen J."/>
            <person name="Zhu S."/>
            <person name="Lu R."/>
            <person name="Zhang X."/>
            <person name="Li P."/>
            <person name="Qiu J."/>
            <person name="Olsen K.M."/>
            <person name="Qiu Y."/>
        </authorList>
    </citation>
    <scope>NUCLEOTIDE SEQUENCE</scope>
    <source>
        <strain evidence="2">NBL</strain>
    </source>
</reference>
<dbReference type="EMBL" id="JANJYJ010000008">
    <property type="protein sequence ID" value="KAK3193400.1"/>
    <property type="molecule type" value="Genomic_DNA"/>
</dbReference>
<evidence type="ECO:0000313" key="3">
    <source>
        <dbReference type="Proteomes" id="UP001281410"/>
    </source>
</evidence>
<keyword evidence="3" id="KW-1185">Reference proteome</keyword>
<dbReference type="PROSITE" id="PS50013">
    <property type="entry name" value="CHROMO_2"/>
    <property type="match status" value="1"/>
</dbReference>
<dbReference type="SUPFAM" id="SSF54160">
    <property type="entry name" value="Chromo domain-like"/>
    <property type="match status" value="1"/>
</dbReference>
<dbReference type="InterPro" id="IPR023780">
    <property type="entry name" value="Chromo_domain"/>
</dbReference>
<name>A0AAD9ZU93_9ROSI</name>
<dbReference type="InterPro" id="IPR000953">
    <property type="entry name" value="Chromo/chromo_shadow_dom"/>
</dbReference>
<dbReference type="AlphaFoldDB" id="A0AAD9ZU93"/>
<dbReference type="InterPro" id="IPR016197">
    <property type="entry name" value="Chromo-like_dom_sf"/>
</dbReference>
<accession>A0AAD9ZU93</accession>
<feature type="domain" description="Chromo" evidence="1">
    <location>
        <begin position="9"/>
        <end position="73"/>
    </location>
</feature>
<organism evidence="2 3">
    <name type="scientific">Dipteronia sinensis</name>
    <dbReference type="NCBI Taxonomy" id="43782"/>
    <lineage>
        <taxon>Eukaryota</taxon>
        <taxon>Viridiplantae</taxon>
        <taxon>Streptophyta</taxon>
        <taxon>Embryophyta</taxon>
        <taxon>Tracheophyta</taxon>
        <taxon>Spermatophyta</taxon>
        <taxon>Magnoliopsida</taxon>
        <taxon>eudicotyledons</taxon>
        <taxon>Gunneridae</taxon>
        <taxon>Pentapetalae</taxon>
        <taxon>rosids</taxon>
        <taxon>malvids</taxon>
        <taxon>Sapindales</taxon>
        <taxon>Sapindaceae</taxon>
        <taxon>Hippocastanoideae</taxon>
        <taxon>Acereae</taxon>
        <taxon>Dipteronia</taxon>
    </lineage>
</organism>
<dbReference type="CDD" id="cd00024">
    <property type="entry name" value="CD_CSD"/>
    <property type="match status" value="1"/>
</dbReference>
<comment type="caution">
    <text evidence="2">The sequence shown here is derived from an EMBL/GenBank/DDBJ whole genome shotgun (WGS) entry which is preliminary data.</text>
</comment>
<evidence type="ECO:0000259" key="1">
    <source>
        <dbReference type="PROSITE" id="PS50013"/>
    </source>
</evidence>
<dbReference type="Pfam" id="PF00385">
    <property type="entry name" value="Chromo"/>
    <property type="match status" value="1"/>
</dbReference>
<gene>
    <name evidence="2" type="ORF">Dsin_024710</name>
</gene>
<sequence length="204" mass="23176">MPSWKEFDKAVQKVLDHRTVGNSNWNRRTGYLIQWKGESEADATWERGATLWQFEDLIQQYLERQPTRASTSSSGGENGLGMQKQAWMGKTGLAWKTGWACRNKLGWEKQAWYGNKLGIISDWGAVCRKRAGHAETSLDGKNKLGMENGLGMQKQAWMGKTSLAWKTGWACRNKLGWEKQVWHGLCACVKCETGTVLVYNELAW</sequence>